<sequence length="81" mass="9086">MSDTVFQIGSYATTFIAMRIAKRADDGRIEWSDTVKNAAEVHTTLADLLTMNSGLGAYDGDMPFMLGMFKTEREITQRLFD</sequence>
<dbReference type="EMBL" id="KI913154">
    <property type="protein sequence ID" value="ETV72507.1"/>
    <property type="molecule type" value="Genomic_DNA"/>
</dbReference>
<protein>
    <recommendedName>
        <fullName evidence="1">Beta-lactamase-related domain-containing protein</fullName>
    </recommendedName>
</protein>
<proteinExistence type="predicted"/>
<evidence type="ECO:0000259" key="1">
    <source>
        <dbReference type="Pfam" id="PF00144"/>
    </source>
</evidence>
<organism evidence="2">
    <name type="scientific">Aphanomyces astaci</name>
    <name type="common">Crayfish plague agent</name>
    <dbReference type="NCBI Taxonomy" id="112090"/>
    <lineage>
        <taxon>Eukaryota</taxon>
        <taxon>Sar</taxon>
        <taxon>Stramenopiles</taxon>
        <taxon>Oomycota</taxon>
        <taxon>Saprolegniomycetes</taxon>
        <taxon>Saprolegniales</taxon>
        <taxon>Verrucalvaceae</taxon>
        <taxon>Aphanomyces</taxon>
    </lineage>
</organism>
<dbReference type="Gene3D" id="3.40.710.10">
    <property type="entry name" value="DD-peptidase/beta-lactamase superfamily"/>
    <property type="match status" value="1"/>
</dbReference>
<evidence type="ECO:0000313" key="2">
    <source>
        <dbReference type="EMBL" id="ETV72507.1"/>
    </source>
</evidence>
<dbReference type="Pfam" id="PF00144">
    <property type="entry name" value="Beta-lactamase"/>
    <property type="match status" value="1"/>
</dbReference>
<dbReference type="GeneID" id="20814602"/>
<accession>W4FYE4</accession>
<name>W4FYE4_APHAT</name>
<dbReference type="InterPro" id="IPR001466">
    <property type="entry name" value="Beta-lactam-related"/>
</dbReference>
<feature type="domain" description="Beta-lactamase-related" evidence="1">
    <location>
        <begin position="3"/>
        <end position="75"/>
    </location>
</feature>
<reference evidence="2" key="1">
    <citation type="submission" date="2013-12" db="EMBL/GenBank/DDBJ databases">
        <title>The Genome Sequence of Aphanomyces astaci APO3.</title>
        <authorList>
            <consortium name="The Broad Institute Genomics Platform"/>
            <person name="Russ C."/>
            <person name="Tyler B."/>
            <person name="van West P."/>
            <person name="Dieguez-Uribeondo J."/>
            <person name="Young S.K."/>
            <person name="Zeng Q."/>
            <person name="Gargeya S."/>
            <person name="Fitzgerald M."/>
            <person name="Abouelleil A."/>
            <person name="Alvarado L."/>
            <person name="Chapman S.B."/>
            <person name="Gainer-Dewar J."/>
            <person name="Goldberg J."/>
            <person name="Griggs A."/>
            <person name="Gujja S."/>
            <person name="Hansen M."/>
            <person name="Howarth C."/>
            <person name="Imamovic A."/>
            <person name="Ireland A."/>
            <person name="Larimer J."/>
            <person name="McCowan C."/>
            <person name="Murphy C."/>
            <person name="Pearson M."/>
            <person name="Poon T.W."/>
            <person name="Priest M."/>
            <person name="Roberts A."/>
            <person name="Saif S."/>
            <person name="Shea T."/>
            <person name="Sykes S."/>
            <person name="Wortman J."/>
            <person name="Nusbaum C."/>
            <person name="Birren B."/>
        </authorList>
    </citation>
    <scope>NUCLEOTIDE SEQUENCE [LARGE SCALE GENOMIC DNA]</scope>
    <source>
        <strain evidence="2">APO3</strain>
    </source>
</reference>
<gene>
    <name evidence="2" type="ORF">H257_12606</name>
</gene>
<dbReference type="OrthoDB" id="79303at2759"/>
<dbReference type="RefSeq" id="XP_009838189.1">
    <property type="nucleotide sequence ID" value="XM_009839887.1"/>
</dbReference>
<dbReference type="InterPro" id="IPR012338">
    <property type="entry name" value="Beta-lactam/transpept-like"/>
</dbReference>
<dbReference type="SUPFAM" id="SSF56601">
    <property type="entry name" value="beta-lactamase/transpeptidase-like"/>
    <property type="match status" value="1"/>
</dbReference>
<dbReference type="VEuPathDB" id="FungiDB:H257_12606"/>
<dbReference type="AlphaFoldDB" id="W4FYE4"/>